<protein>
    <submittedName>
        <fullName evidence="1">Membrane protein</fullName>
    </submittedName>
</protein>
<dbReference type="SUPFAM" id="SSF53850">
    <property type="entry name" value="Periplasmic binding protein-like II"/>
    <property type="match status" value="1"/>
</dbReference>
<evidence type="ECO:0000313" key="1">
    <source>
        <dbReference type="EMBL" id="GAA1699169.1"/>
    </source>
</evidence>
<dbReference type="RefSeq" id="WP_344071195.1">
    <property type="nucleotide sequence ID" value="NZ_BAAAPL010000001.1"/>
</dbReference>
<name>A0ABP4U8Z3_9MICO</name>
<dbReference type="Gene3D" id="3.40.190.10">
    <property type="entry name" value="Periplasmic binding protein-like II"/>
    <property type="match status" value="1"/>
</dbReference>
<organism evidence="1 2">
    <name type="scientific">Microbacterium sediminicola</name>
    <dbReference type="NCBI Taxonomy" id="415210"/>
    <lineage>
        <taxon>Bacteria</taxon>
        <taxon>Bacillati</taxon>
        <taxon>Actinomycetota</taxon>
        <taxon>Actinomycetes</taxon>
        <taxon>Micrococcales</taxon>
        <taxon>Microbacteriaceae</taxon>
        <taxon>Microbacterium</taxon>
    </lineage>
</organism>
<evidence type="ECO:0000313" key="2">
    <source>
        <dbReference type="Proteomes" id="UP001501690"/>
    </source>
</evidence>
<gene>
    <name evidence="1" type="ORF">GCM10009808_15920</name>
</gene>
<proteinExistence type="predicted"/>
<dbReference type="EMBL" id="BAAAPL010000001">
    <property type="protein sequence ID" value="GAA1699169.1"/>
    <property type="molecule type" value="Genomic_DNA"/>
</dbReference>
<keyword evidence="2" id="KW-1185">Reference proteome</keyword>
<reference evidence="2" key="1">
    <citation type="journal article" date="2019" name="Int. J. Syst. Evol. Microbiol.">
        <title>The Global Catalogue of Microorganisms (GCM) 10K type strain sequencing project: providing services to taxonomists for standard genome sequencing and annotation.</title>
        <authorList>
            <consortium name="The Broad Institute Genomics Platform"/>
            <consortium name="The Broad Institute Genome Sequencing Center for Infectious Disease"/>
            <person name="Wu L."/>
            <person name="Ma J."/>
        </authorList>
    </citation>
    <scope>NUCLEOTIDE SEQUENCE [LARGE SCALE GENOMIC DNA]</scope>
    <source>
        <strain evidence="2">JCM 15577</strain>
    </source>
</reference>
<dbReference type="Proteomes" id="UP001501690">
    <property type="component" value="Unassembled WGS sequence"/>
</dbReference>
<comment type="caution">
    <text evidence="1">The sequence shown here is derived from an EMBL/GenBank/DDBJ whole genome shotgun (WGS) entry which is preliminary data.</text>
</comment>
<accession>A0ABP4U8Z3</accession>
<sequence>MPISYRGLTWDHPRGRDALRAAAALLAEDDVELTWDVQPLEGFESTPLDTLADTYDLIVMDHPHVGDAVALGCLRSVEEVFGEGAVADVAARAVGPSLDSYHLDGRTWALPLDAATQVSVMRPDLVETGPQTWDDVLDLARGGTTALSVSGPHAYLTYASVCASLGEPLAIGTADSVVSASVGEQAFAILTELARRAPAGSAEQNPIALLERMASTDEIGYIPLIYGYVNYADRRAAHPLDFRASPTGPGDRIGSTIGGTGLAVTRRCEPTEALRRHILWLLGDDAQRTFIPDHAGQPSMLAAWTDERVNRDSGDFYLRTLPTISGAWVRPRFPGFTQTQSALSALVRQVLDGESSPREGISRMTDLQNAAIARAVGAPSPEGHHA</sequence>